<protein>
    <submittedName>
        <fullName evidence="15">Tumor necrosis factor receptor superfamily member 10A-like</fullName>
    </submittedName>
</protein>
<sequence>MAAKRLLALWVILCVLLEAKATSLGATQNPEDAVSVALKQNDEFYEHKGRLCKKCPAGHSVFQHCKSSGTEGVCHPCENNKFSKYLNDFERCLPCTECRPLDEVALQPCTATSDTQCACKSGTFCSPGLPCETCHTCTTRCPDGETMVQPCTPESDMQCAKAPGPADATSQTPAAGSNGHVLLILGILACVALVVVAVAVGICKCRTKDSRKGSVTSVWDSKIFRGLRRKCTRRPQEVEVLWDVQVNQRIQSSSLEHVNSNARGSETTPLQTTGSSEEVQVSTEQRRNLVPANGKDQMTALRLSFDVFIKEVPLKDWKRFMRALGLLDNDMDAIALMHVGDMKEQQFQMLRTWHDMNGKGASLGSLLEALCNMDLKGIEDKIRAVLITQDLYVLEE</sequence>
<dbReference type="Ensembl" id="ENSPMRT00000028537.1">
    <property type="protein sequence ID" value="ENSPMRP00000026895.1"/>
    <property type="gene ID" value="ENSPMRG00000017374.1"/>
</dbReference>
<evidence type="ECO:0000259" key="14">
    <source>
        <dbReference type="PROSITE" id="PS50050"/>
    </source>
</evidence>
<evidence type="ECO:0000256" key="3">
    <source>
        <dbReference type="ARBA" id="ARBA00022729"/>
    </source>
</evidence>
<organism evidence="15 16">
    <name type="scientific">Podarcis muralis</name>
    <name type="common">Wall lizard</name>
    <name type="synonym">Lacerta muralis</name>
    <dbReference type="NCBI Taxonomy" id="64176"/>
    <lineage>
        <taxon>Eukaryota</taxon>
        <taxon>Metazoa</taxon>
        <taxon>Chordata</taxon>
        <taxon>Craniata</taxon>
        <taxon>Vertebrata</taxon>
        <taxon>Euteleostomi</taxon>
        <taxon>Lepidosauria</taxon>
        <taxon>Squamata</taxon>
        <taxon>Bifurcata</taxon>
        <taxon>Unidentata</taxon>
        <taxon>Episquamata</taxon>
        <taxon>Laterata</taxon>
        <taxon>Lacertibaenia</taxon>
        <taxon>Lacertidae</taxon>
        <taxon>Podarcis</taxon>
    </lineage>
</organism>
<feature type="signal peptide" evidence="12">
    <location>
        <begin position="1"/>
        <end position="21"/>
    </location>
</feature>
<dbReference type="SUPFAM" id="SSF47986">
    <property type="entry name" value="DEATH domain"/>
    <property type="match status" value="1"/>
</dbReference>
<keyword evidence="8" id="KW-0325">Glycoprotein</keyword>
<dbReference type="InterPro" id="IPR000488">
    <property type="entry name" value="Death_dom"/>
</dbReference>
<reference evidence="15" key="2">
    <citation type="submission" date="2025-08" db="UniProtKB">
        <authorList>
            <consortium name="Ensembl"/>
        </authorList>
    </citation>
    <scope>IDENTIFICATION</scope>
</reference>
<evidence type="ECO:0000259" key="13">
    <source>
        <dbReference type="PROSITE" id="PS50017"/>
    </source>
</evidence>
<feature type="region of interest" description="Disordered" evidence="10">
    <location>
        <begin position="255"/>
        <end position="285"/>
    </location>
</feature>
<dbReference type="InterPro" id="IPR011029">
    <property type="entry name" value="DEATH-like_dom_sf"/>
</dbReference>
<name>A0A670JSP6_PODMU</name>
<feature type="disulfide bond" evidence="9">
    <location>
        <begin position="77"/>
        <end position="92"/>
    </location>
</feature>
<reference evidence="15" key="3">
    <citation type="submission" date="2025-09" db="UniProtKB">
        <authorList>
            <consortium name="Ensembl"/>
        </authorList>
    </citation>
    <scope>IDENTIFICATION</scope>
</reference>
<dbReference type="PROSITE" id="PS50017">
    <property type="entry name" value="DEATH_DOMAIN"/>
    <property type="match status" value="1"/>
</dbReference>
<dbReference type="SUPFAM" id="SSF57586">
    <property type="entry name" value="TNF receptor-like"/>
    <property type="match status" value="2"/>
</dbReference>
<dbReference type="OMA" id="TKCRSDQ"/>
<proteinExistence type="predicted"/>
<evidence type="ECO:0000313" key="15">
    <source>
        <dbReference type="Ensembl" id="ENSPMRP00000026895.1"/>
    </source>
</evidence>
<dbReference type="GeneID" id="114585615"/>
<dbReference type="SMART" id="SM00208">
    <property type="entry name" value="TNFR"/>
    <property type="match status" value="3"/>
</dbReference>
<keyword evidence="4" id="KW-0677">Repeat</keyword>
<dbReference type="InterPro" id="IPR052491">
    <property type="entry name" value="TNFRSF10"/>
</dbReference>
<dbReference type="GO" id="GO:0036462">
    <property type="term" value="P:TRAIL-activated apoptotic signaling pathway"/>
    <property type="evidence" value="ECO:0007669"/>
    <property type="project" value="TreeGrafter"/>
</dbReference>
<evidence type="ECO:0000256" key="8">
    <source>
        <dbReference type="ARBA" id="ARBA00023180"/>
    </source>
</evidence>
<dbReference type="Proteomes" id="UP000472272">
    <property type="component" value="Chromosome 15"/>
</dbReference>
<dbReference type="GeneTree" id="ENSGT00950000183126"/>
<feature type="chain" id="PRO_5025659321" evidence="12">
    <location>
        <begin position="22"/>
        <end position="396"/>
    </location>
</feature>
<keyword evidence="6 9" id="KW-1015">Disulfide bond</keyword>
<reference evidence="15 16" key="1">
    <citation type="journal article" date="2019" name="Proc. Natl. Acad. Sci. U.S.A.">
        <title>Regulatory changes in pterin and carotenoid genes underlie balanced color polymorphisms in the wall lizard.</title>
        <authorList>
            <person name="Andrade P."/>
            <person name="Pinho C."/>
            <person name="Perez I de Lanuza G."/>
            <person name="Afonso S."/>
            <person name="Brejcha J."/>
            <person name="Rubin C.J."/>
            <person name="Wallerman O."/>
            <person name="Pereira P."/>
            <person name="Sabatino S.J."/>
            <person name="Bellati A."/>
            <person name="Pellitteri-Rosa D."/>
            <person name="Bosakova Z."/>
            <person name="Bunikis I."/>
            <person name="Carretero M.A."/>
            <person name="Feiner N."/>
            <person name="Marsik P."/>
            <person name="Pauperio F."/>
            <person name="Salvi D."/>
            <person name="Soler L."/>
            <person name="While G.M."/>
            <person name="Uller T."/>
            <person name="Font E."/>
            <person name="Andersson L."/>
            <person name="Carneiro M."/>
        </authorList>
    </citation>
    <scope>NUCLEOTIDE SEQUENCE</scope>
</reference>
<evidence type="ECO:0000256" key="10">
    <source>
        <dbReference type="SAM" id="MobiDB-lite"/>
    </source>
</evidence>
<feature type="transmembrane region" description="Helical" evidence="11">
    <location>
        <begin position="181"/>
        <end position="203"/>
    </location>
</feature>
<keyword evidence="3 12" id="KW-0732">Signal</keyword>
<dbReference type="InterPro" id="IPR001368">
    <property type="entry name" value="TNFR/NGFR_Cys_rich_reg"/>
</dbReference>
<gene>
    <name evidence="15" type="primary">LOC114585615</name>
</gene>
<evidence type="ECO:0000256" key="6">
    <source>
        <dbReference type="ARBA" id="ARBA00023157"/>
    </source>
</evidence>
<feature type="compositionally biased region" description="Polar residues" evidence="10">
    <location>
        <begin position="255"/>
        <end position="283"/>
    </location>
</feature>
<feature type="domain" description="TNFR-Cys" evidence="14">
    <location>
        <begin position="118"/>
        <end position="159"/>
    </location>
</feature>
<dbReference type="OrthoDB" id="9417953at2759"/>
<evidence type="ECO:0000256" key="4">
    <source>
        <dbReference type="ARBA" id="ARBA00022737"/>
    </source>
</evidence>
<evidence type="ECO:0000256" key="2">
    <source>
        <dbReference type="ARBA" id="ARBA00022703"/>
    </source>
</evidence>
<dbReference type="AlphaFoldDB" id="A0A670JSP6"/>
<feature type="repeat" description="TNFR-Cys" evidence="9">
    <location>
        <begin position="76"/>
        <end position="117"/>
    </location>
</feature>
<dbReference type="Pfam" id="PF00020">
    <property type="entry name" value="TNFR_c6"/>
    <property type="match status" value="2"/>
</dbReference>
<evidence type="ECO:0000256" key="11">
    <source>
        <dbReference type="SAM" id="Phobius"/>
    </source>
</evidence>
<feature type="domain" description="Death" evidence="13">
    <location>
        <begin position="316"/>
        <end position="386"/>
    </location>
</feature>
<keyword evidence="5 11" id="KW-0472">Membrane</keyword>
<dbReference type="PROSITE" id="PS50050">
    <property type="entry name" value="TNFR_NGFR_2"/>
    <property type="match status" value="2"/>
</dbReference>
<dbReference type="Gene3D" id="2.10.50.10">
    <property type="entry name" value="Tumor Necrosis Factor Receptor, subunit A, domain 2"/>
    <property type="match status" value="3"/>
</dbReference>
<dbReference type="Pfam" id="PF00531">
    <property type="entry name" value="Death"/>
    <property type="match status" value="1"/>
</dbReference>
<dbReference type="GO" id="GO:0005886">
    <property type="term" value="C:plasma membrane"/>
    <property type="evidence" value="ECO:0007669"/>
    <property type="project" value="TreeGrafter"/>
</dbReference>
<evidence type="ECO:0000256" key="1">
    <source>
        <dbReference type="ARBA" id="ARBA00004370"/>
    </source>
</evidence>
<keyword evidence="16" id="KW-1185">Reference proteome</keyword>
<feature type="domain" description="TNFR-Cys" evidence="14">
    <location>
        <begin position="76"/>
        <end position="117"/>
    </location>
</feature>
<feature type="disulfide bond" evidence="9">
    <location>
        <begin position="141"/>
        <end position="159"/>
    </location>
</feature>
<dbReference type="PANTHER" id="PTHR46330:SF6">
    <property type="entry name" value="HEMATOPOIETIC DEATH RECEPTOR-RELATED"/>
    <property type="match status" value="1"/>
</dbReference>
<keyword evidence="11" id="KW-1133">Transmembrane helix</keyword>
<evidence type="ECO:0000256" key="9">
    <source>
        <dbReference type="PROSITE-ProRule" id="PRU00206"/>
    </source>
</evidence>
<evidence type="ECO:0000313" key="16">
    <source>
        <dbReference type="Proteomes" id="UP000472272"/>
    </source>
</evidence>
<dbReference type="PANTHER" id="PTHR46330">
    <property type="entry name" value="TUMOR NECROSIS FACTOR RECEPTOR SUPERFAMILY MEMBER 10B"/>
    <property type="match status" value="1"/>
</dbReference>
<evidence type="ECO:0000256" key="7">
    <source>
        <dbReference type="ARBA" id="ARBA00023170"/>
    </source>
</evidence>
<keyword evidence="2" id="KW-0053">Apoptosis</keyword>
<feature type="repeat" description="TNFR-Cys" evidence="9">
    <location>
        <begin position="118"/>
        <end position="159"/>
    </location>
</feature>
<evidence type="ECO:0000256" key="12">
    <source>
        <dbReference type="SAM" id="SignalP"/>
    </source>
</evidence>
<keyword evidence="11" id="KW-0812">Transmembrane</keyword>
<dbReference type="GO" id="GO:0043065">
    <property type="term" value="P:positive regulation of apoptotic process"/>
    <property type="evidence" value="ECO:0007669"/>
    <property type="project" value="TreeGrafter"/>
</dbReference>
<comment type="subcellular location">
    <subcellularLocation>
        <location evidence="1">Membrane</location>
    </subcellularLocation>
</comment>
<dbReference type="KEGG" id="pmua:114585615"/>
<dbReference type="SMART" id="SM00005">
    <property type="entry name" value="DEATH"/>
    <property type="match status" value="1"/>
</dbReference>
<keyword evidence="7" id="KW-0675">Receptor</keyword>
<evidence type="ECO:0000256" key="5">
    <source>
        <dbReference type="ARBA" id="ARBA00023136"/>
    </source>
</evidence>
<dbReference type="RefSeq" id="XP_028564274.1">
    <property type="nucleotide sequence ID" value="XM_028708441.1"/>
</dbReference>
<comment type="caution">
    <text evidence="9">Lacks conserved residue(s) required for the propagation of feature annotation.</text>
</comment>
<dbReference type="GO" id="GO:0009986">
    <property type="term" value="C:cell surface"/>
    <property type="evidence" value="ECO:0007669"/>
    <property type="project" value="TreeGrafter"/>
</dbReference>
<dbReference type="Gene3D" id="1.10.533.10">
    <property type="entry name" value="Death Domain, Fas"/>
    <property type="match status" value="1"/>
</dbReference>
<accession>A0A670JSP6</accession>
<feature type="disulfide bond" evidence="9">
    <location>
        <begin position="119"/>
        <end position="134"/>
    </location>
</feature>